<dbReference type="AlphaFoldDB" id="A0AAN6T7Z3"/>
<keyword evidence="3" id="KW-1185">Reference proteome</keyword>
<dbReference type="GeneID" id="89933792"/>
<accession>A0AAN6T7Z3</accession>
<dbReference type="EMBL" id="MU853365">
    <property type="protein sequence ID" value="KAK4108148.1"/>
    <property type="molecule type" value="Genomic_DNA"/>
</dbReference>
<dbReference type="Proteomes" id="UP001302812">
    <property type="component" value="Unassembled WGS sequence"/>
</dbReference>
<comment type="caution">
    <text evidence="2">The sequence shown here is derived from an EMBL/GenBank/DDBJ whole genome shotgun (WGS) entry which is preliminary data.</text>
</comment>
<protein>
    <submittedName>
        <fullName evidence="2">Uncharacterized protein</fullName>
    </submittedName>
</protein>
<sequence length="264" mass="29478">MLVSLGLGISWLQQPSHVGVESSLGFGGWLHYIGVFGWVVEFVVLFLFHDGPARLVRDNEEKDEYPLGRQYPRSLCLLPSEVWLINHEQCLPASNRATIQKVAGTLTHKRNIYVTIQERWRREGREENTAQEIGYNVVDSQLSEPHSHLLSLSGSLGTTQLVYSSTALSFQTTLASWTLPLSIYPATPPSSTASWMTTRDGLETLGSYQQKVSSGNGLNDIEPTNSQPLNRLRTLSALSGPALGTTRRVRGFRLNVRQRFARQI</sequence>
<keyword evidence="1" id="KW-0472">Membrane</keyword>
<evidence type="ECO:0000313" key="3">
    <source>
        <dbReference type="Proteomes" id="UP001302812"/>
    </source>
</evidence>
<organism evidence="2 3">
    <name type="scientific">Canariomyces notabilis</name>
    <dbReference type="NCBI Taxonomy" id="2074819"/>
    <lineage>
        <taxon>Eukaryota</taxon>
        <taxon>Fungi</taxon>
        <taxon>Dikarya</taxon>
        <taxon>Ascomycota</taxon>
        <taxon>Pezizomycotina</taxon>
        <taxon>Sordariomycetes</taxon>
        <taxon>Sordariomycetidae</taxon>
        <taxon>Sordariales</taxon>
        <taxon>Chaetomiaceae</taxon>
        <taxon>Canariomyces</taxon>
    </lineage>
</organism>
<keyword evidence="1" id="KW-1133">Transmembrane helix</keyword>
<keyword evidence="1" id="KW-0812">Transmembrane</keyword>
<feature type="transmembrane region" description="Helical" evidence="1">
    <location>
        <begin position="29"/>
        <end position="48"/>
    </location>
</feature>
<reference evidence="2" key="1">
    <citation type="journal article" date="2023" name="Mol. Phylogenet. Evol.">
        <title>Genome-scale phylogeny and comparative genomics of the fungal order Sordariales.</title>
        <authorList>
            <person name="Hensen N."/>
            <person name="Bonometti L."/>
            <person name="Westerberg I."/>
            <person name="Brannstrom I.O."/>
            <person name="Guillou S."/>
            <person name="Cros-Aarteil S."/>
            <person name="Calhoun S."/>
            <person name="Haridas S."/>
            <person name="Kuo A."/>
            <person name="Mondo S."/>
            <person name="Pangilinan J."/>
            <person name="Riley R."/>
            <person name="LaButti K."/>
            <person name="Andreopoulos B."/>
            <person name="Lipzen A."/>
            <person name="Chen C."/>
            <person name="Yan M."/>
            <person name="Daum C."/>
            <person name="Ng V."/>
            <person name="Clum A."/>
            <person name="Steindorff A."/>
            <person name="Ohm R.A."/>
            <person name="Martin F."/>
            <person name="Silar P."/>
            <person name="Natvig D.O."/>
            <person name="Lalanne C."/>
            <person name="Gautier V."/>
            <person name="Ament-Velasquez S.L."/>
            <person name="Kruys A."/>
            <person name="Hutchinson M.I."/>
            <person name="Powell A.J."/>
            <person name="Barry K."/>
            <person name="Miller A.N."/>
            <person name="Grigoriev I.V."/>
            <person name="Debuchy R."/>
            <person name="Gladieux P."/>
            <person name="Hiltunen Thoren M."/>
            <person name="Johannesson H."/>
        </authorList>
    </citation>
    <scope>NUCLEOTIDE SEQUENCE</scope>
    <source>
        <strain evidence="2">CBS 508.74</strain>
    </source>
</reference>
<evidence type="ECO:0000256" key="1">
    <source>
        <dbReference type="SAM" id="Phobius"/>
    </source>
</evidence>
<proteinExistence type="predicted"/>
<gene>
    <name evidence="2" type="ORF">N656DRAFT_441845</name>
</gene>
<dbReference type="RefSeq" id="XP_064665718.1">
    <property type="nucleotide sequence ID" value="XM_064809668.1"/>
</dbReference>
<evidence type="ECO:0000313" key="2">
    <source>
        <dbReference type="EMBL" id="KAK4108148.1"/>
    </source>
</evidence>
<reference evidence="2" key="2">
    <citation type="submission" date="2023-05" db="EMBL/GenBank/DDBJ databases">
        <authorList>
            <consortium name="Lawrence Berkeley National Laboratory"/>
            <person name="Steindorff A."/>
            <person name="Hensen N."/>
            <person name="Bonometti L."/>
            <person name="Westerberg I."/>
            <person name="Brannstrom I.O."/>
            <person name="Guillou S."/>
            <person name="Cros-Aarteil S."/>
            <person name="Calhoun S."/>
            <person name="Haridas S."/>
            <person name="Kuo A."/>
            <person name="Mondo S."/>
            <person name="Pangilinan J."/>
            <person name="Riley R."/>
            <person name="Labutti K."/>
            <person name="Andreopoulos B."/>
            <person name="Lipzen A."/>
            <person name="Chen C."/>
            <person name="Yanf M."/>
            <person name="Daum C."/>
            <person name="Ng V."/>
            <person name="Clum A."/>
            <person name="Ohm R."/>
            <person name="Martin F."/>
            <person name="Silar P."/>
            <person name="Natvig D."/>
            <person name="Lalanne C."/>
            <person name="Gautier V."/>
            <person name="Ament-Velasquez S.L."/>
            <person name="Kruys A."/>
            <person name="Hutchinson M.I."/>
            <person name="Powell A.J."/>
            <person name="Barry K."/>
            <person name="Miller A.N."/>
            <person name="Grigoriev I.V."/>
            <person name="Debuchy R."/>
            <person name="Gladieux P."/>
            <person name="Thoren M.H."/>
            <person name="Johannesson H."/>
        </authorList>
    </citation>
    <scope>NUCLEOTIDE SEQUENCE</scope>
    <source>
        <strain evidence="2">CBS 508.74</strain>
    </source>
</reference>
<name>A0AAN6T7Z3_9PEZI</name>